<dbReference type="Gene3D" id="3.30.450.20">
    <property type="entry name" value="PAS domain"/>
    <property type="match status" value="8"/>
</dbReference>
<dbReference type="InterPro" id="IPR003594">
    <property type="entry name" value="HATPase_dom"/>
</dbReference>
<keyword evidence="4" id="KW-0808">Transferase</keyword>
<feature type="domain" description="PAS" evidence="7">
    <location>
        <begin position="551"/>
        <end position="621"/>
    </location>
</feature>
<feature type="domain" description="PAS" evidence="7">
    <location>
        <begin position="807"/>
        <end position="879"/>
    </location>
</feature>
<evidence type="ECO:0000256" key="1">
    <source>
        <dbReference type="ARBA" id="ARBA00000085"/>
    </source>
</evidence>
<dbReference type="PROSITE" id="PS50109">
    <property type="entry name" value="HIS_KIN"/>
    <property type="match status" value="1"/>
</dbReference>
<dbReference type="CDD" id="cd00130">
    <property type="entry name" value="PAS"/>
    <property type="match status" value="8"/>
</dbReference>
<comment type="catalytic activity">
    <reaction evidence="1">
        <text>ATP + protein L-histidine = ADP + protein N-phospho-L-histidine.</text>
        <dbReference type="EC" id="2.7.13.3"/>
    </reaction>
</comment>
<dbReference type="RefSeq" id="WP_294895964.1">
    <property type="nucleotide sequence ID" value="NZ_DLUI01000121.1"/>
</dbReference>
<evidence type="ECO:0000256" key="5">
    <source>
        <dbReference type="ARBA" id="ARBA00022777"/>
    </source>
</evidence>
<dbReference type="Pfam" id="PF02518">
    <property type="entry name" value="HATPase_c"/>
    <property type="match status" value="1"/>
</dbReference>
<gene>
    <name evidence="9" type="ORF">CFH83_08465</name>
</gene>
<dbReference type="SMART" id="SM00086">
    <property type="entry name" value="PAC"/>
    <property type="match status" value="7"/>
</dbReference>
<feature type="domain" description="PAS" evidence="7">
    <location>
        <begin position="1227"/>
        <end position="1297"/>
    </location>
</feature>
<dbReference type="NCBIfam" id="TIGR00229">
    <property type="entry name" value="sensory_box"/>
    <property type="match status" value="8"/>
</dbReference>
<proteinExistence type="predicted"/>
<dbReference type="InterPro" id="IPR052162">
    <property type="entry name" value="Sensor_kinase/Photoreceptor"/>
</dbReference>
<evidence type="ECO:0000256" key="4">
    <source>
        <dbReference type="ARBA" id="ARBA00022679"/>
    </source>
</evidence>
<feature type="domain" description="PAC" evidence="8">
    <location>
        <begin position="381"/>
        <end position="433"/>
    </location>
</feature>
<dbReference type="InterPro" id="IPR004358">
    <property type="entry name" value="Sig_transdc_His_kin-like_C"/>
</dbReference>
<feature type="domain" description="PAC" evidence="8">
    <location>
        <begin position="882"/>
        <end position="934"/>
    </location>
</feature>
<organism evidence="9 10">
    <name type="scientific">Sulfuricurvum kujiense</name>
    <dbReference type="NCBI Taxonomy" id="148813"/>
    <lineage>
        <taxon>Bacteria</taxon>
        <taxon>Pseudomonadati</taxon>
        <taxon>Campylobacterota</taxon>
        <taxon>Epsilonproteobacteria</taxon>
        <taxon>Campylobacterales</taxon>
        <taxon>Sulfurimonadaceae</taxon>
        <taxon>Sulfuricurvum</taxon>
    </lineage>
</organism>
<feature type="domain" description="PAC" evidence="8">
    <location>
        <begin position="753"/>
        <end position="806"/>
    </location>
</feature>
<dbReference type="InterPro" id="IPR036890">
    <property type="entry name" value="HATPase_C_sf"/>
</dbReference>
<evidence type="ECO:0000259" key="8">
    <source>
        <dbReference type="PROSITE" id="PS50113"/>
    </source>
</evidence>
<feature type="domain" description="Histidine kinase" evidence="6">
    <location>
        <begin position="57"/>
        <end position="272"/>
    </location>
</feature>
<feature type="domain" description="PAC" evidence="8">
    <location>
        <begin position="1053"/>
        <end position="1104"/>
    </location>
</feature>
<keyword evidence="5" id="KW-0418">Kinase</keyword>
<protein>
    <recommendedName>
        <fullName evidence="2">histidine kinase</fullName>
        <ecNumber evidence="2">2.7.13.3</ecNumber>
    </recommendedName>
</protein>
<feature type="domain" description="PAS" evidence="7">
    <location>
        <begin position="1105"/>
        <end position="1175"/>
    </location>
</feature>
<dbReference type="Pfam" id="PF08447">
    <property type="entry name" value="PAS_3"/>
    <property type="match status" value="3"/>
</dbReference>
<feature type="domain" description="PAS" evidence="7">
    <location>
        <begin position="991"/>
        <end position="1043"/>
    </location>
</feature>
<dbReference type="PANTHER" id="PTHR43304">
    <property type="entry name" value="PHYTOCHROME-LIKE PROTEIN CPH1"/>
    <property type="match status" value="1"/>
</dbReference>
<feature type="domain" description="PAC" evidence="8">
    <location>
        <begin position="625"/>
        <end position="677"/>
    </location>
</feature>
<dbReference type="PRINTS" id="PR00344">
    <property type="entry name" value="BCTRLSENSOR"/>
</dbReference>
<reference evidence="9 10" key="1">
    <citation type="journal article" date="2017" name="Front. Microbiol.">
        <title>Comparative Genomic Analysis of the Class Epsilonproteobacteria and Proposed Reclassification to Epsilonbacteraeota (phyl. nov.).</title>
        <authorList>
            <person name="Waite D.W."/>
            <person name="Vanwonterghem I."/>
            <person name="Rinke C."/>
            <person name="Parks D.H."/>
            <person name="Zhang Y."/>
            <person name="Takai K."/>
            <person name="Sievert S.M."/>
            <person name="Simon J."/>
            <person name="Campbell B.J."/>
            <person name="Hanson T.E."/>
            <person name="Woyke T."/>
            <person name="Klotz M.G."/>
            <person name="Hugenholtz P."/>
        </authorList>
    </citation>
    <scope>NUCLEOTIDE SEQUENCE [LARGE SCALE GENOMIC DNA]</scope>
    <source>
        <strain evidence="9">UBA12443</strain>
    </source>
</reference>
<dbReference type="Pfam" id="PF13426">
    <property type="entry name" value="PAS_9"/>
    <property type="match status" value="3"/>
</dbReference>
<dbReference type="Gene3D" id="1.10.287.130">
    <property type="match status" value="1"/>
</dbReference>
<comment type="caution">
    <text evidence="9">The sequence shown here is derived from an EMBL/GenBank/DDBJ whole genome shotgun (WGS) entry which is preliminary data.</text>
</comment>
<evidence type="ECO:0000256" key="2">
    <source>
        <dbReference type="ARBA" id="ARBA00012438"/>
    </source>
</evidence>
<accession>A0A2D3WLE8</accession>
<dbReference type="InterPro" id="IPR005467">
    <property type="entry name" value="His_kinase_dom"/>
</dbReference>
<feature type="domain" description="PAC" evidence="8">
    <location>
        <begin position="1178"/>
        <end position="1230"/>
    </location>
</feature>
<evidence type="ECO:0000313" key="10">
    <source>
        <dbReference type="Proteomes" id="UP000228859"/>
    </source>
</evidence>
<dbReference type="Gene3D" id="3.30.565.10">
    <property type="entry name" value="Histidine kinase-like ATPase, C-terminal domain"/>
    <property type="match status" value="1"/>
</dbReference>
<dbReference type="InterPro" id="IPR000700">
    <property type="entry name" value="PAS-assoc_C"/>
</dbReference>
<dbReference type="PANTHER" id="PTHR43304:SF1">
    <property type="entry name" value="PAC DOMAIN-CONTAINING PROTEIN"/>
    <property type="match status" value="1"/>
</dbReference>
<keyword evidence="3" id="KW-0597">Phosphoprotein</keyword>
<dbReference type="InterPro" id="IPR013656">
    <property type="entry name" value="PAS_4"/>
</dbReference>
<evidence type="ECO:0000259" key="7">
    <source>
        <dbReference type="PROSITE" id="PS50112"/>
    </source>
</evidence>
<dbReference type="SMART" id="SM00387">
    <property type="entry name" value="HATPase_c"/>
    <property type="match status" value="1"/>
</dbReference>
<name>A0A2D3WLE8_9BACT</name>
<dbReference type="InterPro" id="IPR001610">
    <property type="entry name" value="PAC"/>
</dbReference>
<feature type="domain" description="PAS" evidence="7">
    <location>
        <begin position="437"/>
        <end position="474"/>
    </location>
</feature>
<dbReference type="GO" id="GO:0004673">
    <property type="term" value="F:protein histidine kinase activity"/>
    <property type="evidence" value="ECO:0007669"/>
    <property type="project" value="UniProtKB-EC"/>
</dbReference>
<dbReference type="PROSITE" id="PS50112">
    <property type="entry name" value="PAS"/>
    <property type="match status" value="7"/>
</dbReference>
<dbReference type="Gene3D" id="2.10.70.100">
    <property type="match status" value="1"/>
</dbReference>
<dbReference type="SMART" id="SM00091">
    <property type="entry name" value="PAS"/>
    <property type="match status" value="7"/>
</dbReference>
<dbReference type="EC" id="2.7.13.3" evidence="2"/>
<evidence type="ECO:0000259" key="6">
    <source>
        <dbReference type="PROSITE" id="PS50109"/>
    </source>
</evidence>
<evidence type="ECO:0000313" key="9">
    <source>
        <dbReference type="EMBL" id="DAB37939.1"/>
    </source>
</evidence>
<evidence type="ECO:0000256" key="3">
    <source>
        <dbReference type="ARBA" id="ARBA00022553"/>
    </source>
</evidence>
<dbReference type="SUPFAM" id="SSF55785">
    <property type="entry name" value="PYP-like sensor domain (PAS domain)"/>
    <property type="match status" value="8"/>
</dbReference>
<dbReference type="InterPro" id="IPR000014">
    <property type="entry name" value="PAS"/>
</dbReference>
<feature type="domain" description="PAS" evidence="7">
    <location>
        <begin position="337"/>
        <end position="379"/>
    </location>
</feature>
<sequence>MILSLLLAATSAWAIFLSYKVRSLQKEQERLRRESKEDSKVLFLNSRYASMGETVGNIAHQWKQPLNAIGTIQNSIKAALIFQGEISKEKLLYSVETSFKLLQHLAETIDTFYSFLSQQNSEKMSFSVADELEKVRKITEYSFENSHIALNYELEINPTIQGNANEFTHAMLNLILNAKDAFDTSSVELPAITVRVIGEENNSIITVSDNAGGIRLNPVEMVFDLHTTTKEEGSGLGLFMTKNIIENRFGGKISVKNIKGGACFTIELPYSEYGENYADMIIPDERFTLDRINQLSRKIIELEEVEKALKKWADIFKKAHWGIAMHVGTSNRFDSTNDAFNSMYGYTPQELREISVPDLFPPETLSVLSRVQQRAFENGYVAFETINKRRDGSTFPVSVELIVVKDDEGEILYHMANIWDMSAHKEAEEKLFLKQFALDTIHEAVYLIDENSMFYYVNDGACKALGYTKEELLSMGVVDIDPNCSVGWWGIHWEDIKRLKTVLGQASHRKKDGSVFPIEVSSNYFEYNGVGYSLAVARDITERLQLETQKENERMRLFFERQLVGMAITSPEKGWIHTNEKLRQMLGYTQEELTKSTWVEMTYPEDLAPDLEQFTKLMNDEIEDYMLEKRFIRKNGTVLYTNLAVSCVRNDDRSVNYVLALLEDISDRKAMEASQKEANDRYIQILDNSIDVIYLIEVTIDGHFIYVDVNAAYEEVTGIPRDVVIGLDVEDIEDETFRTILIDKFTSCLKAGKKTDYTADYPFHAGIRTFHSILLPIWDDSGRIVRIVGSARDITERKELEALLEKERKFLIDAQRVAHTGSWYLDIQNSLLTWSDETYRIFELDKESIVDLHKTFYERVHPEEREMVEAPYVESLKTKLPYEIEHRIMMEDGRIKYVIERCEHVYDDEGKPLYSIGTVQDITERKKAEELIQTLNATLEKRVIERTFQLEEAVRNLHDEITQKNMLQQEQLLLETRLSKLAATVPGVNYIFERTVEGIVRFTYLAPTFEVLFGLSIESAMDDFSVVMEQMHPDDRETIRQSIIATARDFTDWHEEFRIHHPQKGLRWIEGQSSPVLQEDGGILWYGFFYNITERKQTEKALRESEETFRAIVENSPDVISRYDLQMRRTYINPLMQCLLDKPLDEVLGKPPREFSPLLDVDVFEQLFDTVVQGKSELEYEGVFIAPWGERRLGNQRIIPEFDEDRNVISVMVIGRDMTERVEAEKRLKMIEMAVNSSAEAVYINNKELSIIYVNDEACRMLGYTRDELLSMKILEIDAKYTVQEIDEIIKTKIREGKVIFETQHRKKDGSVIDVEVAGSFFIHEEDTILISLVKEIS</sequence>
<dbReference type="InterPro" id="IPR035965">
    <property type="entry name" value="PAS-like_dom_sf"/>
</dbReference>
<dbReference type="SUPFAM" id="SSF55874">
    <property type="entry name" value="ATPase domain of HSP90 chaperone/DNA topoisomerase II/histidine kinase"/>
    <property type="match status" value="1"/>
</dbReference>
<dbReference type="EMBL" id="DLUI01000121">
    <property type="protein sequence ID" value="DAB37939.1"/>
    <property type="molecule type" value="Genomic_DNA"/>
</dbReference>
<dbReference type="InterPro" id="IPR013655">
    <property type="entry name" value="PAS_fold_3"/>
</dbReference>
<dbReference type="PROSITE" id="PS50113">
    <property type="entry name" value="PAC"/>
    <property type="match status" value="6"/>
</dbReference>
<dbReference type="Proteomes" id="UP000228859">
    <property type="component" value="Unassembled WGS sequence"/>
</dbReference>
<dbReference type="Pfam" id="PF08448">
    <property type="entry name" value="PAS_4"/>
    <property type="match status" value="2"/>
</dbReference>